<comment type="caution">
    <text evidence="8">The sequence shown here is derived from an EMBL/GenBank/DDBJ whole genome shotgun (WGS) entry which is preliminary data.</text>
</comment>
<evidence type="ECO:0000259" key="7">
    <source>
        <dbReference type="Pfam" id="PF14322"/>
    </source>
</evidence>
<evidence type="ECO:0000256" key="2">
    <source>
        <dbReference type="ARBA" id="ARBA00006275"/>
    </source>
</evidence>
<feature type="domain" description="SusD-like N-terminal" evidence="7">
    <location>
        <begin position="29"/>
        <end position="243"/>
    </location>
</feature>
<dbReference type="GO" id="GO:0009279">
    <property type="term" value="C:cell outer membrane"/>
    <property type="evidence" value="ECO:0007669"/>
    <property type="project" value="UniProtKB-SubCell"/>
</dbReference>
<comment type="subcellular location">
    <subcellularLocation>
        <location evidence="1">Cell outer membrane</location>
    </subcellularLocation>
</comment>
<keyword evidence="4" id="KW-0472">Membrane</keyword>
<dbReference type="Proteomes" id="UP000295292">
    <property type="component" value="Unassembled WGS sequence"/>
</dbReference>
<dbReference type="AlphaFoldDB" id="A0A4R6W434"/>
<name>A0A4R6W434_9SPHI</name>
<accession>A0A4R6W434</accession>
<evidence type="ECO:0000256" key="1">
    <source>
        <dbReference type="ARBA" id="ARBA00004442"/>
    </source>
</evidence>
<evidence type="ECO:0000313" key="8">
    <source>
        <dbReference type="EMBL" id="TDQ72239.1"/>
    </source>
</evidence>
<organism evidence="8 9">
    <name type="scientific">Sphingobacterium yanglingense</name>
    <dbReference type="NCBI Taxonomy" id="1437280"/>
    <lineage>
        <taxon>Bacteria</taxon>
        <taxon>Pseudomonadati</taxon>
        <taxon>Bacteroidota</taxon>
        <taxon>Sphingobacteriia</taxon>
        <taxon>Sphingobacteriales</taxon>
        <taxon>Sphingobacteriaceae</taxon>
        <taxon>Sphingobacterium</taxon>
    </lineage>
</organism>
<dbReference type="InterPro" id="IPR012944">
    <property type="entry name" value="SusD_RagB_dom"/>
</dbReference>
<keyword evidence="9" id="KW-1185">Reference proteome</keyword>
<evidence type="ECO:0000256" key="3">
    <source>
        <dbReference type="ARBA" id="ARBA00022729"/>
    </source>
</evidence>
<feature type="domain" description="RagB/SusD" evidence="6">
    <location>
        <begin position="327"/>
        <end position="449"/>
    </location>
</feature>
<dbReference type="Gene3D" id="1.25.40.390">
    <property type="match status" value="1"/>
</dbReference>
<dbReference type="Pfam" id="PF07980">
    <property type="entry name" value="SusD_RagB"/>
    <property type="match status" value="1"/>
</dbReference>
<dbReference type="Pfam" id="PF14322">
    <property type="entry name" value="SusD-like_3"/>
    <property type="match status" value="1"/>
</dbReference>
<protein>
    <submittedName>
        <fullName evidence="8">SusD-like starch-binding protein associating with outer membrane</fullName>
    </submittedName>
</protein>
<evidence type="ECO:0000313" key="9">
    <source>
        <dbReference type="Proteomes" id="UP000295292"/>
    </source>
</evidence>
<keyword evidence="3" id="KW-0732">Signal</keyword>
<evidence type="ECO:0000256" key="5">
    <source>
        <dbReference type="ARBA" id="ARBA00023237"/>
    </source>
</evidence>
<dbReference type="EMBL" id="SNYV01000020">
    <property type="protein sequence ID" value="TDQ72239.1"/>
    <property type="molecule type" value="Genomic_DNA"/>
</dbReference>
<gene>
    <name evidence="8" type="ORF">CLV99_4702</name>
</gene>
<sequence length="483" mass="54223">MINSNKMKITTKIFAILSLLFFGTGCNNYLEVDPKSTIGQEQLFSSEVGFQQALTGVYSQVASKSLYGDNMSMGFVSMIGQNYSPNASLFPFKQTVALNFKTGDAISFVSSIWSSAYKAIAGTNTILAEIDAKKSIFTENNYALVKGETLGLRAYLHFDLLRLYGANFATNSSKKSIPYRTVSNALSKVPSTVDEVSALVLEDLLEAEQLLKNTDAMVLGVNKNRRFKMNYYAIKGLQARVYLFRGDKVNAAKAAKEVVESGKFAFVTSDEINANPGSRDRLFSNEHVFALRVKNIKEWVEGSRAYFKIVPSDSRYSLTRTEVDFKTLYEVDKNGSTDIRSSKLLETEGTTIFCSKFWQTSVLGSGQTEIDRLDQTVPLVRLSEMYYILAETAATPAEGLVYLNKVRVNRVLPEILSTGFTSQNLEAEILKEYQKEFYAEGQLFFYYKRKLTVRMLFGAKNLSETNYIVPVPDNELEFNPNYN</sequence>
<evidence type="ECO:0000256" key="4">
    <source>
        <dbReference type="ARBA" id="ARBA00023136"/>
    </source>
</evidence>
<proteinExistence type="inferred from homology"/>
<dbReference type="InterPro" id="IPR033985">
    <property type="entry name" value="SusD-like_N"/>
</dbReference>
<reference evidence="8 9" key="1">
    <citation type="submission" date="2019-03" db="EMBL/GenBank/DDBJ databases">
        <title>Genomic Encyclopedia of Archaeal and Bacterial Type Strains, Phase II (KMG-II): from individual species to whole genera.</title>
        <authorList>
            <person name="Goeker M."/>
        </authorList>
    </citation>
    <scope>NUCLEOTIDE SEQUENCE [LARGE SCALE GENOMIC DNA]</scope>
    <source>
        <strain evidence="8 9">DSM 28353</strain>
    </source>
</reference>
<keyword evidence="5" id="KW-0998">Cell outer membrane</keyword>
<dbReference type="OrthoDB" id="1097962at2"/>
<comment type="similarity">
    <text evidence="2">Belongs to the SusD family.</text>
</comment>
<dbReference type="SUPFAM" id="SSF48452">
    <property type="entry name" value="TPR-like"/>
    <property type="match status" value="1"/>
</dbReference>
<evidence type="ECO:0000259" key="6">
    <source>
        <dbReference type="Pfam" id="PF07980"/>
    </source>
</evidence>
<dbReference type="InterPro" id="IPR011990">
    <property type="entry name" value="TPR-like_helical_dom_sf"/>
</dbReference>
<dbReference type="PROSITE" id="PS51257">
    <property type="entry name" value="PROKAR_LIPOPROTEIN"/>
    <property type="match status" value="1"/>
</dbReference>